<dbReference type="AlphaFoldDB" id="A0ABD3VA16"/>
<dbReference type="PROSITE" id="PS50092">
    <property type="entry name" value="TSP1"/>
    <property type="match status" value="1"/>
</dbReference>
<organism evidence="9 10">
    <name type="scientific">Sinanodonta woodiana</name>
    <name type="common">Chinese pond mussel</name>
    <name type="synonym">Anodonta woodiana</name>
    <dbReference type="NCBI Taxonomy" id="1069815"/>
    <lineage>
        <taxon>Eukaryota</taxon>
        <taxon>Metazoa</taxon>
        <taxon>Spiralia</taxon>
        <taxon>Lophotrochozoa</taxon>
        <taxon>Mollusca</taxon>
        <taxon>Bivalvia</taxon>
        <taxon>Autobranchia</taxon>
        <taxon>Heteroconchia</taxon>
        <taxon>Palaeoheterodonta</taxon>
        <taxon>Unionida</taxon>
        <taxon>Unionoidea</taxon>
        <taxon>Unionidae</taxon>
        <taxon>Unioninae</taxon>
        <taxon>Sinanodonta</taxon>
    </lineage>
</organism>
<dbReference type="Gene3D" id="2.10.25.10">
    <property type="entry name" value="Laminin"/>
    <property type="match status" value="1"/>
</dbReference>
<feature type="domain" description="EGF-like" evidence="8">
    <location>
        <begin position="115"/>
        <end position="151"/>
    </location>
</feature>
<dbReference type="PROSITE" id="PS50026">
    <property type="entry name" value="EGF_3"/>
    <property type="match status" value="1"/>
</dbReference>
<accession>A0ABD3VA16</accession>
<comment type="caution">
    <text evidence="6">Lacks conserved residue(s) required for the propagation of feature annotation.</text>
</comment>
<evidence type="ECO:0000256" key="5">
    <source>
        <dbReference type="ARBA" id="ARBA00023180"/>
    </source>
</evidence>
<keyword evidence="3" id="KW-0677">Repeat</keyword>
<feature type="signal peptide" evidence="7">
    <location>
        <begin position="1"/>
        <end position="23"/>
    </location>
</feature>
<evidence type="ECO:0000256" key="1">
    <source>
        <dbReference type="ARBA" id="ARBA00022536"/>
    </source>
</evidence>
<comment type="caution">
    <text evidence="9">The sequence shown here is derived from an EMBL/GenBank/DDBJ whole genome shotgun (WGS) entry which is preliminary data.</text>
</comment>
<dbReference type="SUPFAM" id="SSF82895">
    <property type="entry name" value="TSP-1 type 1 repeat"/>
    <property type="match status" value="1"/>
</dbReference>
<dbReference type="PROSITE" id="PS00022">
    <property type="entry name" value="EGF_1"/>
    <property type="match status" value="1"/>
</dbReference>
<protein>
    <recommendedName>
        <fullName evidence="8">EGF-like domain-containing protein</fullName>
    </recommendedName>
</protein>
<feature type="chain" id="PRO_5044896165" description="EGF-like domain-containing protein" evidence="7">
    <location>
        <begin position="24"/>
        <end position="152"/>
    </location>
</feature>
<evidence type="ECO:0000313" key="9">
    <source>
        <dbReference type="EMBL" id="KAL3858360.1"/>
    </source>
</evidence>
<evidence type="ECO:0000256" key="2">
    <source>
        <dbReference type="ARBA" id="ARBA00022729"/>
    </source>
</evidence>
<keyword evidence="10" id="KW-1185">Reference proteome</keyword>
<gene>
    <name evidence="9" type="ORF">ACJMK2_012953</name>
</gene>
<evidence type="ECO:0000313" key="10">
    <source>
        <dbReference type="Proteomes" id="UP001634394"/>
    </source>
</evidence>
<evidence type="ECO:0000259" key="8">
    <source>
        <dbReference type="PROSITE" id="PS50026"/>
    </source>
</evidence>
<feature type="non-terminal residue" evidence="9">
    <location>
        <position position="152"/>
    </location>
</feature>
<dbReference type="CDD" id="cd00054">
    <property type="entry name" value="EGF_CA"/>
    <property type="match status" value="1"/>
</dbReference>
<dbReference type="SMART" id="SM00181">
    <property type="entry name" value="EGF"/>
    <property type="match status" value="2"/>
</dbReference>
<reference evidence="9 10" key="1">
    <citation type="submission" date="2024-11" db="EMBL/GenBank/DDBJ databases">
        <title>Chromosome-level genome assembly of the freshwater bivalve Anodonta woodiana.</title>
        <authorList>
            <person name="Chen X."/>
        </authorList>
    </citation>
    <scope>NUCLEOTIDE SEQUENCE [LARGE SCALE GENOMIC DNA]</scope>
    <source>
        <strain evidence="9">MN2024</strain>
        <tissue evidence="9">Gills</tissue>
    </source>
</reference>
<evidence type="ECO:0000256" key="6">
    <source>
        <dbReference type="PROSITE-ProRule" id="PRU00076"/>
    </source>
</evidence>
<evidence type="ECO:0000256" key="4">
    <source>
        <dbReference type="ARBA" id="ARBA00023157"/>
    </source>
</evidence>
<dbReference type="InterPro" id="IPR000884">
    <property type="entry name" value="TSP1_rpt"/>
</dbReference>
<proteinExistence type="predicted"/>
<feature type="disulfide bond" evidence="6">
    <location>
        <begin position="141"/>
        <end position="150"/>
    </location>
</feature>
<keyword evidence="2 7" id="KW-0732">Signal</keyword>
<dbReference type="SUPFAM" id="SSF57196">
    <property type="entry name" value="EGF/Laminin"/>
    <property type="match status" value="1"/>
</dbReference>
<dbReference type="Gene3D" id="2.20.100.10">
    <property type="entry name" value="Thrombospondin type-1 (TSP1) repeat"/>
    <property type="match status" value="1"/>
</dbReference>
<dbReference type="FunFam" id="2.10.25.10:FF:000434">
    <property type="entry name" value="Predicted protein"/>
    <property type="match status" value="1"/>
</dbReference>
<dbReference type="EMBL" id="JBJQND010000013">
    <property type="protein sequence ID" value="KAL3858360.1"/>
    <property type="molecule type" value="Genomic_DNA"/>
</dbReference>
<dbReference type="Pfam" id="PF00090">
    <property type="entry name" value="TSP_1"/>
    <property type="match status" value="1"/>
</dbReference>
<keyword evidence="4 6" id="KW-1015">Disulfide bond</keyword>
<dbReference type="SMART" id="SM00209">
    <property type="entry name" value="TSP1"/>
    <property type="match status" value="1"/>
</dbReference>
<keyword evidence="5" id="KW-0325">Glycoprotein</keyword>
<dbReference type="InterPro" id="IPR036383">
    <property type="entry name" value="TSP1_rpt_sf"/>
</dbReference>
<dbReference type="PROSITE" id="PS01186">
    <property type="entry name" value="EGF_2"/>
    <property type="match status" value="1"/>
</dbReference>
<evidence type="ECO:0000256" key="7">
    <source>
        <dbReference type="SAM" id="SignalP"/>
    </source>
</evidence>
<evidence type="ECO:0000256" key="3">
    <source>
        <dbReference type="ARBA" id="ARBA00022737"/>
    </source>
</evidence>
<name>A0ABD3VA16_SINWO</name>
<keyword evidence="1 6" id="KW-0245">EGF-like domain</keyword>
<feature type="non-terminal residue" evidence="9">
    <location>
        <position position="1"/>
    </location>
</feature>
<sequence length="152" mass="16065">RTTLVMIFQALLITMAFVCTANGICPPNITEGSYGLWSTWSNCSTTCGGGTQWRSKGLCCPTVNGSLVDCRSTYNLTEVIMYDTTNCSQTCIHGKYVSGKCACTDGYTGPCCDAAADDCSAKICQNNGTCVKGVNTSDCACQTGFTGRNCET</sequence>
<dbReference type="InterPro" id="IPR000742">
    <property type="entry name" value="EGF"/>
</dbReference>
<dbReference type="Proteomes" id="UP001634394">
    <property type="component" value="Unassembled WGS sequence"/>
</dbReference>